<sequence>MRKEKGRALRAKRSEIGGITEKVRGPGITEQEEGAGINAKTERTGRKVRILQVTGGMNIGGAETMLMHLYRKIDRSRIQFDFVSFTTNKCHYDDEIKALGGRIFYVAPPNVSNPVRFVADMKDIIERYGPYHAVHAHTLFNSGLALLAARLAGVRTRICHSHNTQGDHGHIFIRKIYFILMRILIKLNATENVACTKAAGRFLFGEKSLMKGKVDILYNAVDLAPYKSVKIDEINDLKAKLGIGEGTLVLGHVGKFGEQKNHAFLVKLAEFLVGRGLDFKLVLIGEGDLRERIEKEVMDKGLDGYVKFLGVQRNIHLYMRMFDIFVFPSLYEGLGIVLIEAQAAGTPCVISDTIPDECDMGLGLIKKVSLGDSLDSWYEAIISSLKRERIPPEATTKAISENGYDLRTTVKTLYNIYGLQM</sequence>
<dbReference type="InterPro" id="IPR028098">
    <property type="entry name" value="Glyco_trans_4-like_N"/>
</dbReference>
<dbReference type="PANTHER" id="PTHR45947">
    <property type="entry name" value="SULFOQUINOVOSYL TRANSFERASE SQD2"/>
    <property type="match status" value="1"/>
</dbReference>
<dbReference type="InterPro" id="IPR001296">
    <property type="entry name" value="Glyco_trans_1"/>
</dbReference>
<dbReference type="RefSeq" id="WP_103079964.1">
    <property type="nucleotide sequence ID" value="NZ_CP021850.1"/>
</dbReference>
<dbReference type="Proteomes" id="UP000236151">
    <property type="component" value="Unassembled WGS sequence"/>
</dbReference>
<name>A0A2K2FMC8_9CLOT</name>
<dbReference type="GO" id="GO:0016757">
    <property type="term" value="F:glycosyltransferase activity"/>
    <property type="evidence" value="ECO:0007669"/>
    <property type="project" value="InterPro"/>
</dbReference>
<evidence type="ECO:0008006" key="5">
    <source>
        <dbReference type="Google" id="ProtNLM"/>
    </source>
</evidence>
<organism evidence="3 4">
    <name type="scientific">Clostridium thermosuccinogenes</name>
    <dbReference type="NCBI Taxonomy" id="84032"/>
    <lineage>
        <taxon>Bacteria</taxon>
        <taxon>Bacillati</taxon>
        <taxon>Bacillota</taxon>
        <taxon>Clostridia</taxon>
        <taxon>Eubacteriales</taxon>
        <taxon>Clostridiaceae</taxon>
        <taxon>Clostridium</taxon>
    </lineage>
</organism>
<evidence type="ECO:0000259" key="2">
    <source>
        <dbReference type="Pfam" id="PF13439"/>
    </source>
</evidence>
<dbReference type="OrthoDB" id="9804196at2"/>
<evidence type="ECO:0000313" key="4">
    <source>
        <dbReference type="Proteomes" id="UP000236151"/>
    </source>
</evidence>
<dbReference type="SUPFAM" id="SSF53756">
    <property type="entry name" value="UDP-Glycosyltransferase/glycogen phosphorylase"/>
    <property type="match status" value="1"/>
</dbReference>
<dbReference type="InterPro" id="IPR050194">
    <property type="entry name" value="Glycosyltransferase_grp1"/>
</dbReference>
<evidence type="ECO:0000259" key="1">
    <source>
        <dbReference type="Pfam" id="PF00534"/>
    </source>
</evidence>
<keyword evidence="4" id="KW-1185">Reference proteome</keyword>
<dbReference type="Pfam" id="PF13439">
    <property type="entry name" value="Glyco_transf_4"/>
    <property type="match status" value="1"/>
</dbReference>
<dbReference type="KEGG" id="cthd:CDO33_04145"/>
<dbReference type="Gene3D" id="3.40.50.2000">
    <property type="entry name" value="Glycogen Phosphorylase B"/>
    <property type="match status" value="2"/>
</dbReference>
<protein>
    <recommendedName>
        <fullName evidence="5">Glycosyltransferase family 1 protein</fullName>
    </recommendedName>
</protein>
<dbReference type="EMBL" id="NIOJ01000002">
    <property type="protein sequence ID" value="PNU01384.1"/>
    <property type="molecule type" value="Genomic_DNA"/>
</dbReference>
<accession>A0A2K2FMC8</accession>
<reference evidence="3 4" key="1">
    <citation type="submission" date="2017-06" db="EMBL/GenBank/DDBJ databases">
        <title>Investigating the central metabolism of Clostridium thermosuccinogenes.</title>
        <authorList>
            <person name="Koendjbiharie J.G."/>
            <person name="van Kranenburg R."/>
        </authorList>
    </citation>
    <scope>NUCLEOTIDE SEQUENCE [LARGE SCALE GENOMIC DNA]</scope>
    <source>
        <strain evidence="3 4">DSM 5806</strain>
    </source>
</reference>
<dbReference type="AlphaFoldDB" id="A0A2K2FMC8"/>
<comment type="caution">
    <text evidence="3">The sequence shown here is derived from an EMBL/GenBank/DDBJ whole genome shotgun (WGS) entry which is preliminary data.</text>
</comment>
<evidence type="ECO:0000313" key="3">
    <source>
        <dbReference type="EMBL" id="PNU01384.1"/>
    </source>
</evidence>
<dbReference type="CDD" id="cd03812">
    <property type="entry name" value="GT4_CapH-like"/>
    <property type="match status" value="1"/>
</dbReference>
<dbReference type="PANTHER" id="PTHR45947:SF14">
    <property type="entry name" value="SLL1723 PROTEIN"/>
    <property type="match status" value="1"/>
</dbReference>
<dbReference type="Pfam" id="PF00534">
    <property type="entry name" value="Glycos_transf_1"/>
    <property type="match status" value="1"/>
</dbReference>
<feature type="domain" description="Glycosyl transferase family 1" evidence="1">
    <location>
        <begin position="235"/>
        <end position="354"/>
    </location>
</feature>
<proteinExistence type="predicted"/>
<feature type="domain" description="Glycosyltransferase subfamily 4-like N-terminal" evidence="2">
    <location>
        <begin position="59"/>
        <end position="224"/>
    </location>
</feature>
<gene>
    <name evidence="3" type="ORF">CDQ84_01585</name>
</gene>